<keyword evidence="3" id="KW-1185">Reference proteome</keyword>
<evidence type="ECO:0000256" key="1">
    <source>
        <dbReference type="SAM" id="Phobius"/>
    </source>
</evidence>
<feature type="transmembrane region" description="Helical" evidence="1">
    <location>
        <begin position="6"/>
        <end position="27"/>
    </location>
</feature>
<reference evidence="2 3" key="1">
    <citation type="submission" date="2019-10" db="EMBL/GenBank/DDBJ databases">
        <title>Genome diversity of Sutterella seckii.</title>
        <authorList>
            <person name="Chaplin A.V."/>
            <person name="Sokolova S.R."/>
            <person name="Mosin K.A."/>
            <person name="Ivanova E.L."/>
            <person name="Kochetkova T.O."/>
            <person name="Goltsov A.Y."/>
            <person name="Trofimov D.Y."/>
            <person name="Efimov B.A."/>
        </authorList>
    </citation>
    <scope>NUCLEOTIDE SEQUENCE [LARGE SCALE GENOMIC DNA]</scope>
    <source>
        <strain evidence="2 3">ASD3426</strain>
    </source>
</reference>
<accession>A0AAI9SD00</accession>
<dbReference type="AlphaFoldDB" id="A0AAI9SD00"/>
<keyword evidence="1" id="KW-0472">Membrane</keyword>
<sequence>MQIPDLSSIWSLILLCALIFIPAGSLLNRYKTALEREVRWQFIGRLRIRRAPSIEALLQREERSR</sequence>
<keyword evidence="1" id="KW-1133">Transmembrane helix</keyword>
<evidence type="ECO:0000313" key="3">
    <source>
        <dbReference type="Proteomes" id="UP000469462"/>
    </source>
</evidence>
<dbReference type="Proteomes" id="UP000469462">
    <property type="component" value="Unassembled WGS sequence"/>
</dbReference>
<keyword evidence="1" id="KW-0812">Transmembrane</keyword>
<dbReference type="RefSeq" id="WP_139687271.1">
    <property type="nucleotide sequence ID" value="NZ_WEHW01000006.1"/>
</dbReference>
<evidence type="ECO:0000313" key="2">
    <source>
        <dbReference type="EMBL" id="KAB7652115.1"/>
    </source>
</evidence>
<protein>
    <submittedName>
        <fullName evidence="2">Cellulose biosynthesis protein BcsF</fullName>
    </submittedName>
</protein>
<comment type="caution">
    <text evidence="2">The sequence shown here is derived from an EMBL/GenBank/DDBJ whole genome shotgun (WGS) entry which is preliminary data.</text>
</comment>
<organism evidence="2 3">
    <name type="scientific">Sutterella seckii</name>
    <dbReference type="NCBI Taxonomy" id="1944635"/>
    <lineage>
        <taxon>Bacteria</taxon>
        <taxon>Pseudomonadati</taxon>
        <taxon>Pseudomonadota</taxon>
        <taxon>Betaproteobacteria</taxon>
        <taxon>Burkholderiales</taxon>
        <taxon>Sutterellaceae</taxon>
        <taxon>Sutterella</taxon>
    </lineage>
</organism>
<proteinExistence type="predicted"/>
<dbReference type="EMBL" id="WEHW01000006">
    <property type="protein sequence ID" value="KAB7652115.1"/>
    <property type="molecule type" value="Genomic_DNA"/>
</dbReference>
<name>A0AAI9SD00_9BURK</name>
<gene>
    <name evidence="2" type="primary">bcsF</name>
    <name evidence="2" type="ORF">GBM96_03050</name>
</gene>